<gene>
    <name evidence="3" type="ORF">HETIRDRAFT_413150</name>
</gene>
<sequence>MAKNKKSSLKNALSSQQSRLKKKQEVKQAVEHQAMKSKSKTKAPPQRPTIPFLPTDRILLIGEGNFSYALALVLHPPLGLEHLPSENVTATAYDSEDECYTKYPEAMQYVQTLREKGAQIMFGVDATRLERCSPLKGKRYDRIVWNFPHAGKGITDQDRNVLSNQTLLLGFFRSAAQFLRPGPIPQATKPRKRKRAPDEDDSDPPTEDESEKGNTGARGTVLVTLRNVPPYTTWDIPRLAKNPPPPHTINVKPNPPYIIVRSFAFHRSDWQGYEHRMTKGERAHGTGTTGAGGEDRTWEFCLRDWYTVKQLAL</sequence>
<organism evidence="3 4">
    <name type="scientific">Heterobasidion irregulare (strain TC 32-1)</name>
    <dbReference type="NCBI Taxonomy" id="747525"/>
    <lineage>
        <taxon>Eukaryota</taxon>
        <taxon>Fungi</taxon>
        <taxon>Dikarya</taxon>
        <taxon>Basidiomycota</taxon>
        <taxon>Agaricomycotina</taxon>
        <taxon>Agaricomycetes</taxon>
        <taxon>Russulales</taxon>
        <taxon>Bondarzewiaceae</taxon>
        <taxon>Heterobasidion</taxon>
        <taxon>Heterobasidion annosum species complex</taxon>
    </lineage>
</organism>
<dbReference type="GO" id="GO:0005737">
    <property type="term" value="C:cytoplasm"/>
    <property type="evidence" value="ECO:0007669"/>
    <property type="project" value="TreeGrafter"/>
</dbReference>
<dbReference type="KEGG" id="hir:HETIRDRAFT_413150"/>
<dbReference type="PANTHER" id="PTHR11538">
    <property type="entry name" value="PHENYLALANYL-TRNA SYNTHETASE"/>
    <property type="match status" value="1"/>
</dbReference>
<feature type="compositionally biased region" description="Basic and acidic residues" evidence="1">
    <location>
        <begin position="23"/>
        <end position="34"/>
    </location>
</feature>
<dbReference type="STRING" id="747525.W4KP36"/>
<dbReference type="InterPro" id="IPR019446">
    <property type="entry name" value="BMT5-like"/>
</dbReference>
<evidence type="ECO:0000256" key="1">
    <source>
        <dbReference type="SAM" id="MobiDB-lite"/>
    </source>
</evidence>
<dbReference type="AlphaFoldDB" id="W4KP36"/>
<evidence type="ECO:0000259" key="2">
    <source>
        <dbReference type="Pfam" id="PF10354"/>
    </source>
</evidence>
<evidence type="ECO:0000313" key="3">
    <source>
        <dbReference type="EMBL" id="ETW86781.1"/>
    </source>
</evidence>
<feature type="compositionally biased region" description="Acidic residues" evidence="1">
    <location>
        <begin position="198"/>
        <end position="210"/>
    </location>
</feature>
<protein>
    <recommendedName>
        <fullName evidence="2">25S rRNA (uridine-N(3))-methyltransferase BMT5-like domain-containing protein</fullName>
    </recommendedName>
</protein>
<dbReference type="Proteomes" id="UP000030671">
    <property type="component" value="Unassembled WGS sequence"/>
</dbReference>
<dbReference type="GeneID" id="20673094"/>
<dbReference type="Pfam" id="PF10354">
    <property type="entry name" value="BMT5-like"/>
    <property type="match status" value="1"/>
</dbReference>
<feature type="domain" description="25S rRNA (uridine-N(3))-methyltransferase BMT5-like" evidence="2">
    <location>
        <begin position="59"/>
        <end position="276"/>
    </location>
</feature>
<dbReference type="HOGENOM" id="CLU_035438_1_1_1"/>
<keyword evidence="4" id="KW-1185">Reference proteome</keyword>
<dbReference type="GO" id="GO:0070042">
    <property type="term" value="F:rRNA (uridine-N3-)-methyltransferase activity"/>
    <property type="evidence" value="ECO:0007669"/>
    <property type="project" value="InterPro"/>
</dbReference>
<feature type="region of interest" description="Disordered" evidence="1">
    <location>
        <begin position="1"/>
        <end position="49"/>
    </location>
</feature>
<feature type="compositionally biased region" description="Low complexity" evidence="1">
    <location>
        <begin position="9"/>
        <end position="18"/>
    </location>
</feature>
<dbReference type="FunCoup" id="W4KP36">
    <property type="interactions" value="234"/>
</dbReference>
<feature type="region of interest" description="Disordered" evidence="1">
    <location>
        <begin position="180"/>
        <end position="220"/>
    </location>
</feature>
<dbReference type="EMBL" id="KI925454">
    <property type="protein sequence ID" value="ETW86781.1"/>
    <property type="molecule type" value="Genomic_DNA"/>
</dbReference>
<evidence type="ECO:0000313" key="4">
    <source>
        <dbReference type="Proteomes" id="UP000030671"/>
    </source>
</evidence>
<name>W4KP36_HETIT</name>
<accession>W4KP36</accession>
<dbReference type="PANTHER" id="PTHR11538:SF26">
    <property type="entry name" value="FERREDOXIN-FOLD ANTICODON-BINDING DOMAIN-CONTAINING PROTEIN 1"/>
    <property type="match status" value="1"/>
</dbReference>
<dbReference type="InParanoid" id="W4KP36"/>
<dbReference type="eggNOG" id="KOG4174">
    <property type="taxonomic scope" value="Eukaryota"/>
</dbReference>
<reference evidence="3 4" key="1">
    <citation type="journal article" date="2012" name="New Phytol.">
        <title>Insight into trade-off between wood decay and parasitism from the genome of a fungal forest pathogen.</title>
        <authorList>
            <person name="Olson A."/>
            <person name="Aerts A."/>
            <person name="Asiegbu F."/>
            <person name="Belbahri L."/>
            <person name="Bouzid O."/>
            <person name="Broberg A."/>
            <person name="Canback B."/>
            <person name="Coutinho P.M."/>
            <person name="Cullen D."/>
            <person name="Dalman K."/>
            <person name="Deflorio G."/>
            <person name="van Diepen L.T."/>
            <person name="Dunand C."/>
            <person name="Duplessis S."/>
            <person name="Durling M."/>
            <person name="Gonthier P."/>
            <person name="Grimwood J."/>
            <person name="Fossdal C.G."/>
            <person name="Hansson D."/>
            <person name="Henrissat B."/>
            <person name="Hietala A."/>
            <person name="Himmelstrand K."/>
            <person name="Hoffmeister D."/>
            <person name="Hogberg N."/>
            <person name="James T.Y."/>
            <person name="Karlsson M."/>
            <person name="Kohler A."/>
            <person name="Kues U."/>
            <person name="Lee Y.H."/>
            <person name="Lin Y.C."/>
            <person name="Lind M."/>
            <person name="Lindquist E."/>
            <person name="Lombard V."/>
            <person name="Lucas S."/>
            <person name="Lunden K."/>
            <person name="Morin E."/>
            <person name="Murat C."/>
            <person name="Park J."/>
            <person name="Raffaello T."/>
            <person name="Rouze P."/>
            <person name="Salamov A."/>
            <person name="Schmutz J."/>
            <person name="Solheim H."/>
            <person name="Stahlberg J."/>
            <person name="Velez H."/>
            <person name="de Vries R.P."/>
            <person name="Wiebenga A."/>
            <person name="Woodward S."/>
            <person name="Yakovlev I."/>
            <person name="Garbelotto M."/>
            <person name="Martin F."/>
            <person name="Grigoriev I.V."/>
            <person name="Stenlid J."/>
        </authorList>
    </citation>
    <scope>NUCLEOTIDE SEQUENCE [LARGE SCALE GENOMIC DNA]</scope>
    <source>
        <strain evidence="3 4">TC 32-1</strain>
    </source>
</reference>
<dbReference type="RefSeq" id="XP_009540766.1">
    <property type="nucleotide sequence ID" value="XM_009542471.1"/>
</dbReference>
<proteinExistence type="predicted"/>
<dbReference type="GO" id="GO:0070475">
    <property type="term" value="P:rRNA base methylation"/>
    <property type="evidence" value="ECO:0007669"/>
    <property type="project" value="InterPro"/>
</dbReference>
<dbReference type="OrthoDB" id="273345at2759"/>